<dbReference type="GO" id="GO:0016491">
    <property type="term" value="F:oxidoreductase activity"/>
    <property type="evidence" value="ECO:0007669"/>
    <property type="project" value="UniProtKB-KW"/>
</dbReference>
<feature type="domain" description="NmrA-like" evidence="5">
    <location>
        <begin position="3"/>
        <end position="241"/>
    </location>
</feature>
<name>A0A395NF54_TRIAR</name>
<comment type="cofactor">
    <cofactor evidence="4">
        <name>Zn(2+)</name>
        <dbReference type="ChEBI" id="CHEBI:29105"/>
    </cofactor>
    <text evidence="4">Binds 1 zinc ion per subunit.</text>
</comment>
<dbReference type="InterPro" id="IPR001765">
    <property type="entry name" value="Carbonic_anhydrase"/>
</dbReference>
<dbReference type="InterPro" id="IPR036874">
    <property type="entry name" value="Carbonic_anhydrase_sf"/>
</dbReference>
<dbReference type="InterPro" id="IPR008030">
    <property type="entry name" value="NmrA-like"/>
</dbReference>
<keyword evidence="7" id="KW-1185">Reference proteome</keyword>
<dbReference type="Proteomes" id="UP000266272">
    <property type="component" value="Unassembled WGS sequence"/>
</dbReference>
<evidence type="ECO:0000256" key="1">
    <source>
        <dbReference type="ARBA" id="ARBA00006217"/>
    </source>
</evidence>
<evidence type="ECO:0000313" key="6">
    <source>
        <dbReference type="EMBL" id="RFU74511.1"/>
    </source>
</evidence>
<dbReference type="Pfam" id="PF05368">
    <property type="entry name" value="NmrA"/>
    <property type="match status" value="1"/>
</dbReference>
<dbReference type="OrthoDB" id="9974981at2759"/>
<feature type="binding site" evidence="4">
    <location>
        <position position="374"/>
    </location>
    <ligand>
        <name>Zn(2+)</name>
        <dbReference type="ChEBI" id="CHEBI:29105"/>
    </ligand>
</feature>
<dbReference type="SMART" id="SM00947">
    <property type="entry name" value="Pro_CA"/>
    <property type="match status" value="1"/>
</dbReference>
<dbReference type="AlphaFoldDB" id="A0A395NF54"/>
<proteinExistence type="inferred from homology"/>
<evidence type="ECO:0000256" key="2">
    <source>
        <dbReference type="ARBA" id="ARBA00022857"/>
    </source>
</evidence>
<dbReference type="Gene3D" id="3.90.25.10">
    <property type="entry name" value="UDP-galactose 4-epimerase, domain 1"/>
    <property type="match status" value="1"/>
</dbReference>
<keyword evidence="4" id="KW-0479">Metal-binding</keyword>
<dbReference type="GO" id="GO:0004089">
    <property type="term" value="F:carbonate dehydratase activity"/>
    <property type="evidence" value="ECO:0007669"/>
    <property type="project" value="InterPro"/>
</dbReference>
<dbReference type="Gene3D" id="3.40.1050.10">
    <property type="entry name" value="Carbonic anhydrase"/>
    <property type="match status" value="1"/>
</dbReference>
<comment type="caution">
    <text evidence="6">The sequence shown here is derived from an EMBL/GenBank/DDBJ whole genome shotgun (WGS) entry which is preliminary data.</text>
</comment>
<keyword evidence="2" id="KW-0521">NADP</keyword>
<evidence type="ECO:0000259" key="5">
    <source>
        <dbReference type="Pfam" id="PF05368"/>
    </source>
</evidence>
<keyword evidence="4" id="KW-0862">Zinc</keyword>
<dbReference type="PANTHER" id="PTHR47706:SF1">
    <property type="entry name" value="CIPA-LIKE, PUTATIVE (AFU_ORTHOLOGUE AFUA_1G12460)-RELATED"/>
    <property type="match status" value="1"/>
</dbReference>
<organism evidence="6 7">
    <name type="scientific">Trichoderma arundinaceum</name>
    <dbReference type="NCBI Taxonomy" id="490622"/>
    <lineage>
        <taxon>Eukaryota</taxon>
        <taxon>Fungi</taxon>
        <taxon>Dikarya</taxon>
        <taxon>Ascomycota</taxon>
        <taxon>Pezizomycotina</taxon>
        <taxon>Sordariomycetes</taxon>
        <taxon>Hypocreomycetidae</taxon>
        <taxon>Hypocreales</taxon>
        <taxon>Hypocreaceae</taxon>
        <taxon>Trichoderma</taxon>
    </lineage>
</organism>
<dbReference type="InterPro" id="IPR051609">
    <property type="entry name" value="NmrA/Isoflavone_reductase-like"/>
</dbReference>
<gene>
    <name evidence="6" type="ORF">TARUN_7735</name>
</gene>
<feature type="binding site" evidence="4">
    <location>
        <position position="426"/>
    </location>
    <ligand>
        <name>Zn(2+)</name>
        <dbReference type="ChEBI" id="CHEBI:29105"/>
    </ligand>
</feature>
<evidence type="ECO:0000256" key="4">
    <source>
        <dbReference type="PIRSR" id="PIRSR601765-1"/>
    </source>
</evidence>
<dbReference type="PANTHER" id="PTHR47706">
    <property type="entry name" value="NMRA-LIKE FAMILY PROTEIN"/>
    <property type="match status" value="1"/>
</dbReference>
<dbReference type="InterPro" id="IPR036291">
    <property type="entry name" value="NAD(P)-bd_dom_sf"/>
</dbReference>
<dbReference type="InterPro" id="IPR045312">
    <property type="entry name" value="PCBER-like"/>
</dbReference>
<dbReference type="CDD" id="cd05259">
    <property type="entry name" value="PCBER_SDR_a"/>
    <property type="match status" value="1"/>
</dbReference>
<dbReference type="GO" id="GO:0008270">
    <property type="term" value="F:zinc ion binding"/>
    <property type="evidence" value="ECO:0007669"/>
    <property type="project" value="InterPro"/>
</dbReference>
<comment type="similarity">
    <text evidence="1">Belongs to the beta-class carbonic anhydrase family.</text>
</comment>
<keyword evidence="3" id="KW-0560">Oxidoreductase</keyword>
<dbReference type="SUPFAM" id="SSF51735">
    <property type="entry name" value="NAD(P)-binding Rossmann-fold domains"/>
    <property type="match status" value="1"/>
</dbReference>
<dbReference type="SUPFAM" id="SSF53056">
    <property type="entry name" value="beta-carbonic anhydrase, cab"/>
    <property type="match status" value="1"/>
</dbReference>
<reference evidence="6 7" key="1">
    <citation type="journal article" date="2018" name="PLoS Pathog.">
        <title>Evolution of structural diversity of trichothecenes, a family of toxins produced by plant pathogenic and entomopathogenic fungi.</title>
        <authorList>
            <person name="Proctor R.H."/>
            <person name="McCormick S.P."/>
            <person name="Kim H.S."/>
            <person name="Cardoza R.E."/>
            <person name="Stanley A.M."/>
            <person name="Lindo L."/>
            <person name="Kelly A."/>
            <person name="Brown D.W."/>
            <person name="Lee T."/>
            <person name="Vaughan M.M."/>
            <person name="Alexander N.J."/>
            <person name="Busman M."/>
            <person name="Gutierrez S."/>
        </authorList>
    </citation>
    <scope>NUCLEOTIDE SEQUENCE [LARGE SCALE GENOMIC DNA]</scope>
    <source>
        <strain evidence="6 7">IBT 40837</strain>
    </source>
</reference>
<dbReference type="Gene3D" id="3.40.50.720">
    <property type="entry name" value="NAD(P)-binding Rossmann-like Domain"/>
    <property type="match status" value="1"/>
</dbReference>
<evidence type="ECO:0000313" key="7">
    <source>
        <dbReference type="Proteomes" id="UP000266272"/>
    </source>
</evidence>
<evidence type="ECO:0000256" key="3">
    <source>
        <dbReference type="ARBA" id="ARBA00023002"/>
    </source>
</evidence>
<sequence length="515" mass="56770">MSVKVAVAGATGSAGTPIVIELLKAGHHVTALSRSGSNGSSKLPRHPNLSIVEVDYDSVTSLTAALQSHAVVIAAFPVATPIGSQNTLIDAAIAAGVTRFFPSEFGTDTNNLNSMKLPVFANKMQALEYLRTKIAKHPSFSYTALCTGPFLDWALETAFLLNPKTHSATVYDGGNLPFSTTTLATISKAVVSIIDCLDATKNRHVYIYDAVVTQNKLIDLAKRIDGKDWKLTFVDSDAVSKEAHQEYKNANPDVVKGLIPLLHISVLGKGYGGDFSGHSDNELLGIKGMSDEDLGNLMAKTNYFLSALFCSYIDFRELDLENYIEMGEQQSSKQLFKLNALRAQNFKPILTFDEMSNLPVEQQIPMPKIFIVSCDDPRINASHILGLKQWDAVVATGVAGRIAHQFENMLFLDHFLHFEDIMIIHHTVTNQFFDQDCSAGLFRNSEIRQALEERAPGHHNIQLPGYEDLEQSVRDDIEFVKSSPLVRQELAVRTTGYIYDIRTEHIDTISAILLP</sequence>
<accession>A0A395NF54</accession>
<dbReference type="EMBL" id="PXOA01000530">
    <property type="protein sequence ID" value="RFU74511.1"/>
    <property type="molecule type" value="Genomic_DNA"/>
</dbReference>
<feature type="binding site" evidence="4">
    <location>
        <position position="376"/>
    </location>
    <ligand>
        <name>Zn(2+)</name>
        <dbReference type="ChEBI" id="CHEBI:29105"/>
    </ligand>
</feature>
<protein>
    <recommendedName>
        <fullName evidence="5">NmrA-like domain-containing protein</fullName>
    </recommendedName>
</protein>